<dbReference type="PROSITE" id="PS00690">
    <property type="entry name" value="DEAH_ATP_HELICASE"/>
    <property type="match status" value="1"/>
</dbReference>
<feature type="domain" description="Helicase ATP-binding" evidence="10">
    <location>
        <begin position="28"/>
        <end position="201"/>
    </location>
</feature>
<dbReference type="GO" id="GO:0043590">
    <property type="term" value="C:bacterial nucleoid"/>
    <property type="evidence" value="ECO:0007669"/>
    <property type="project" value="TreeGrafter"/>
</dbReference>
<evidence type="ECO:0000256" key="4">
    <source>
        <dbReference type="ARBA" id="ARBA00022806"/>
    </source>
</evidence>
<dbReference type="AlphaFoldDB" id="A0A2S9XLU5"/>
<dbReference type="SUPFAM" id="SSF52540">
    <property type="entry name" value="P-loop containing nucleoside triphosphate hydrolases"/>
    <property type="match status" value="1"/>
</dbReference>
<keyword evidence="5" id="KW-0067">ATP-binding</keyword>
<dbReference type="NCBIfam" id="TIGR00614">
    <property type="entry name" value="recQ_fam"/>
    <property type="match status" value="1"/>
</dbReference>
<evidence type="ECO:0000259" key="10">
    <source>
        <dbReference type="PROSITE" id="PS51192"/>
    </source>
</evidence>
<dbReference type="Gene3D" id="3.40.50.2020">
    <property type="match status" value="1"/>
</dbReference>
<organism evidence="12 13">
    <name type="scientific">Enhygromyxa salina</name>
    <dbReference type="NCBI Taxonomy" id="215803"/>
    <lineage>
        <taxon>Bacteria</taxon>
        <taxon>Pseudomonadati</taxon>
        <taxon>Myxococcota</taxon>
        <taxon>Polyangia</taxon>
        <taxon>Nannocystales</taxon>
        <taxon>Nannocystaceae</taxon>
        <taxon>Enhygromyxa</taxon>
    </lineage>
</organism>
<keyword evidence="2" id="KW-0547">Nucleotide-binding</keyword>
<sequence>MSDLASLDQVLLERFGFSSFRPGQREALEALLERRRLLCIQPTGHGKSLLYQLPATMFEGMTVVVSPLLALMRDQITQLVERFGIAAASINSDQLEEENAAAVRAARAGELRILFVAPERLDNLADFNFLLGLDVSLLVVDEAHCISTWGHDFRPSYRRIVDAVNAFAQRRPDLRVLALTATANHRTEADIVELLGADAGLAVHRQGMDRPNISLSSISVSGLPNKLARLTVVVARELERLAESGGSGILYCATRDQTDIVAGFLQANGLDVVAYHAGLDPDRKRELQHAFTRSEVPVIAATNALGMGIDKSDIRFIVHVDIPGSITAYYQEVGRAGRDGAPARGYLLFDEEDRKVQDYFIRSAQPTVDDFEVVQRVIAQAQEADDPIKLGGIKARSGLHPTRVTVVLAELIEQGFVAKQLVGRAQVYVGGEQSGAPSLERYRRQLEVRTQELDAIFRFARREPACLMQALRAALGDDDAPACGRCDRCVASEVPAVDPVDPQLEARASAWLETRPLPLPASRYPQLSEGLALLDGPLRGPTYAAFMRGRANAPALPPRLLELLELGVDRLRNDYAFGSVAMLPSRSWAQRELLGQWLADHLEVPLLELVTYRSDDEPAARQGSLANNDQRRENVKGCFGLGSDARHVPPGAVLLVDDYVGSRATLREVGQLLRKTGKLKQEIVPLMIARVRWKLGQPGMI</sequence>
<dbReference type="SMART" id="SM00490">
    <property type="entry name" value="HELICc"/>
    <property type="match status" value="1"/>
</dbReference>
<proteinExistence type="inferred from homology"/>
<dbReference type="GO" id="GO:0043138">
    <property type="term" value="F:3'-5' DNA helicase activity"/>
    <property type="evidence" value="ECO:0007669"/>
    <property type="project" value="UniProtKB-EC"/>
</dbReference>
<gene>
    <name evidence="12" type="primary">recQ_2</name>
    <name evidence="12" type="ORF">ENSA7_81280</name>
</gene>
<evidence type="ECO:0000256" key="3">
    <source>
        <dbReference type="ARBA" id="ARBA00022801"/>
    </source>
</evidence>
<dbReference type="PANTHER" id="PTHR13710">
    <property type="entry name" value="DNA HELICASE RECQ FAMILY MEMBER"/>
    <property type="match status" value="1"/>
</dbReference>
<evidence type="ECO:0000256" key="8">
    <source>
        <dbReference type="ARBA" id="ARBA00034617"/>
    </source>
</evidence>
<dbReference type="InterPro" id="IPR011545">
    <property type="entry name" value="DEAD/DEAH_box_helicase_dom"/>
</dbReference>
<dbReference type="InterPro" id="IPR014001">
    <property type="entry name" value="Helicase_ATP-bd"/>
</dbReference>
<dbReference type="CDD" id="cd17920">
    <property type="entry name" value="DEXHc_RecQ"/>
    <property type="match status" value="1"/>
</dbReference>
<evidence type="ECO:0000256" key="5">
    <source>
        <dbReference type="ARBA" id="ARBA00022840"/>
    </source>
</evidence>
<dbReference type="InterPro" id="IPR004589">
    <property type="entry name" value="DNA_helicase_ATP-dep_RecQ"/>
</dbReference>
<comment type="caution">
    <text evidence="12">The sequence shown here is derived from an EMBL/GenBank/DDBJ whole genome shotgun (WGS) entry which is preliminary data.</text>
</comment>
<dbReference type="SUPFAM" id="SSF53271">
    <property type="entry name" value="PRTase-like"/>
    <property type="match status" value="1"/>
</dbReference>
<dbReference type="EMBL" id="PVNL01000147">
    <property type="protein sequence ID" value="PRP93700.1"/>
    <property type="molecule type" value="Genomic_DNA"/>
</dbReference>
<dbReference type="GO" id="GO:0009378">
    <property type="term" value="F:four-way junction helicase activity"/>
    <property type="evidence" value="ECO:0007669"/>
    <property type="project" value="TreeGrafter"/>
</dbReference>
<protein>
    <recommendedName>
        <fullName evidence="9">DNA 3'-5' helicase</fullName>
        <ecNumber evidence="9">5.6.2.4</ecNumber>
    </recommendedName>
</protein>
<dbReference type="PROSITE" id="PS51192">
    <property type="entry name" value="HELICASE_ATP_BIND_1"/>
    <property type="match status" value="1"/>
</dbReference>
<comment type="catalytic activity">
    <reaction evidence="8">
        <text>Couples ATP hydrolysis with the unwinding of duplex DNA by translocating in the 3'-5' direction.</text>
        <dbReference type="EC" id="5.6.2.4"/>
    </reaction>
</comment>
<evidence type="ECO:0000256" key="6">
    <source>
        <dbReference type="ARBA" id="ARBA00023125"/>
    </source>
</evidence>
<dbReference type="InterPro" id="IPR027417">
    <property type="entry name" value="P-loop_NTPase"/>
</dbReference>
<reference evidence="12 13" key="1">
    <citation type="submission" date="2018-03" db="EMBL/GenBank/DDBJ databases">
        <title>Draft Genome Sequences of the Obligatory Marine Myxobacteria Enhygromyxa salina SWB007.</title>
        <authorList>
            <person name="Poehlein A."/>
            <person name="Moghaddam J.A."/>
            <person name="Harms H."/>
            <person name="Alanjari M."/>
            <person name="Koenig G.M."/>
            <person name="Daniel R."/>
            <person name="Schaeberle T.F."/>
        </authorList>
    </citation>
    <scope>NUCLEOTIDE SEQUENCE [LARGE SCALE GENOMIC DNA]</scope>
    <source>
        <strain evidence="12 13">SWB007</strain>
    </source>
</reference>
<dbReference type="GO" id="GO:0006281">
    <property type="term" value="P:DNA repair"/>
    <property type="evidence" value="ECO:0007669"/>
    <property type="project" value="TreeGrafter"/>
</dbReference>
<dbReference type="InterPro" id="IPR001650">
    <property type="entry name" value="Helicase_C-like"/>
</dbReference>
<evidence type="ECO:0000313" key="13">
    <source>
        <dbReference type="Proteomes" id="UP000238823"/>
    </source>
</evidence>
<keyword evidence="4 12" id="KW-0347">Helicase</keyword>
<evidence type="ECO:0000256" key="7">
    <source>
        <dbReference type="ARBA" id="ARBA00023235"/>
    </source>
</evidence>
<dbReference type="Proteomes" id="UP000238823">
    <property type="component" value="Unassembled WGS sequence"/>
</dbReference>
<evidence type="ECO:0000313" key="12">
    <source>
        <dbReference type="EMBL" id="PRP93700.1"/>
    </source>
</evidence>
<dbReference type="GO" id="GO:0006310">
    <property type="term" value="P:DNA recombination"/>
    <property type="evidence" value="ECO:0007669"/>
    <property type="project" value="InterPro"/>
</dbReference>
<accession>A0A2S9XLU5</accession>
<feature type="domain" description="Helicase C-terminal" evidence="11">
    <location>
        <begin position="226"/>
        <end position="379"/>
    </location>
</feature>
<evidence type="ECO:0000256" key="2">
    <source>
        <dbReference type="ARBA" id="ARBA00022741"/>
    </source>
</evidence>
<dbReference type="GO" id="GO:0016787">
    <property type="term" value="F:hydrolase activity"/>
    <property type="evidence" value="ECO:0007669"/>
    <property type="project" value="UniProtKB-KW"/>
</dbReference>
<dbReference type="GO" id="GO:0005737">
    <property type="term" value="C:cytoplasm"/>
    <property type="evidence" value="ECO:0007669"/>
    <property type="project" value="TreeGrafter"/>
</dbReference>
<keyword evidence="6" id="KW-0238">DNA-binding</keyword>
<evidence type="ECO:0000256" key="1">
    <source>
        <dbReference type="ARBA" id="ARBA00005446"/>
    </source>
</evidence>
<dbReference type="Pfam" id="PF00270">
    <property type="entry name" value="DEAD"/>
    <property type="match status" value="1"/>
</dbReference>
<dbReference type="InterPro" id="IPR029057">
    <property type="entry name" value="PRTase-like"/>
</dbReference>
<dbReference type="GO" id="GO:0005524">
    <property type="term" value="F:ATP binding"/>
    <property type="evidence" value="ECO:0007669"/>
    <property type="project" value="UniProtKB-KW"/>
</dbReference>
<dbReference type="RefSeq" id="WP_181234623.1">
    <property type="nucleotide sequence ID" value="NZ_PVNL01000147.1"/>
</dbReference>
<keyword evidence="3 12" id="KW-0378">Hydrolase</keyword>
<dbReference type="GO" id="GO:0003677">
    <property type="term" value="F:DNA binding"/>
    <property type="evidence" value="ECO:0007669"/>
    <property type="project" value="UniProtKB-KW"/>
</dbReference>
<dbReference type="Pfam" id="PF00271">
    <property type="entry name" value="Helicase_C"/>
    <property type="match status" value="1"/>
</dbReference>
<dbReference type="SMART" id="SM00487">
    <property type="entry name" value="DEXDc"/>
    <property type="match status" value="1"/>
</dbReference>
<name>A0A2S9XLU5_9BACT</name>
<dbReference type="InterPro" id="IPR002464">
    <property type="entry name" value="DNA/RNA_helicase_DEAH_CS"/>
</dbReference>
<dbReference type="EC" id="5.6.2.4" evidence="9"/>
<dbReference type="PANTHER" id="PTHR13710:SF105">
    <property type="entry name" value="ATP-DEPENDENT DNA HELICASE Q1"/>
    <property type="match status" value="1"/>
</dbReference>
<dbReference type="GO" id="GO:0030894">
    <property type="term" value="C:replisome"/>
    <property type="evidence" value="ECO:0007669"/>
    <property type="project" value="TreeGrafter"/>
</dbReference>
<evidence type="ECO:0000256" key="9">
    <source>
        <dbReference type="ARBA" id="ARBA00034808"/>
    </source>
</evidence>
<evidence type="ECO:0000259" key="11">
    <source>
        <dbReference type="PROSITE" id="PS51194"/>
    </source>
</evidence>
<dbReference type="Gene3D" id="3.40.50.300">
    <property type="entry name" value="P-loop containing nucleotide triphosphate hydrolases"/>
    <property type="match status" value="2"/>
</dbReference>
<keyword evidence="7" id="KW-0413">Isomerase</keyword>
<dbReference type="PROSITE" id="PS51194">
    <property type="entry name" value="HELICASE_CTER"/>
    <property type="match status" value="1"/>
</dbReference>
<comment type="similarity">
    <text evidence="1">Belongs to the helicase family. RecQ subfamily.</text>
</comment>